<sequence>MIPTMKPVNLIIDGRSVQAAPGQTILEAARENGIRIPTLCFHKEIEATGSCWICIVELKGKNRFIPSCSTKVSEGMVVETRNAELDAMRRQSLERLLAQHCGDCLAPCELACPAGCDIPGFVSAIAKGNDREALEIIRRTIPLPGILGRVCPAPCEEACRRHGVDEPVSICALKRFAADQEMTEGSELPEREPASGKRVAIVGAGPAGLTAAWFLLLGGHEVTILDANEKAGGMMRYGIPKFRLPEAVIDADVEPLVKMGATFRFSTMFGKDAGLAGLQKEHDAVLLTIGASQASKLGIPGEELDGVQSGIDFLADVADGTATAPGKSVIVIGGGNTAIDAARTALRLGAEAVTILYRRGREEMPANRLEIEEAIAEGVELRLLAAPVAIEKGADGLVVTAVEMQLGEPDASGRRRPVPVAGSEFTLQADTVISATGQQVDLPTEAASGIGTERNGTIKVNGGSMLTEAAGVFAAGDCVSGPDLAIEAVRQGRLAAEAIDRFLNGGDPAATGTAMFNSTYGARDKAPHQFYDRARPAARIAVPELEAESRRRSFEEAVTGYDPEQAREEAKRCLRCRCQAVDDCRLRNLATAFGVTTPVVEETHEYFSIDRSGNIRFEREKCVDCGVCIRTMESISGDVATIQEELVEHCPTGAISGRGRSR</sequence>
<dbReference type="KEGG" id="cpc:Cpar_1752"/>
<dbReference type="CDD" id="cd00207">
    <property type="entry name" value="fer2"/>
    <property type="match status" value="1"/>
</dbReference>
<dbReference type="Gene3D" id="3.10.20.740">
    <property type="match status" value="1"/>
</dbReference>
<dbReference type="SUPFAM" id="SSF46548">
    <property type="entry name" value="alpha-helical ferredoxin"/>
    <property type="match status" value="1"/>
</dbReference>
<gene>
    <name evidence="2" type="ordered locus">Cpar_1752</name>
</gene>
<dbReference type="PANTHER" id="PTHR42783">
    <property type="entry name" value="GLUTAMATE SYNTHASE [NADPH] SMALL CHAIN"/>
    <property type="match status" value="1"/>
</dbReference>
<dbReference type="HOGENOM" id="CLU_000422_3_4_10"/>
<dbReference type="PROSITE" id="PS51085">
    <property type="entry name" value="2FE2S_FER_2"/>
    <property type="match status" value="1"/>
</dbReference>
<dbReference type="PANTHER" id="PTHR42783:SF3">
    <property type="entry name" value="GLUTAMATE SYNTHASE [NADPH] SMALL CHAIN-RELATED"/>
    <property type="match status" value="1"/>
</dbReference>
<dbReference type="STRING" id="517417.Cpar_1752"/>
<dbReference type="SUPFAM" id="SSF54862">
    <property type="entry name" value="4Fe-4S ferredoxins"/>
    <property type="match status" value="1"/>
</dbReference>
<proteinExistence type="predicted"/>
<dbReference type="Gene3D" id="3.50.50.60">
    <property type="entry name" value="FAD/NAD(P)-binding domain"/>
    <property type="match status" value="2"/>
</dbReference>
<evidence type="ECO:0000313" key="3">
    <source>
        <dbReference type="Proteomes" id="UP000008811"/>
    </source>
</evidence>
<dbReference type="InterPro" id="IPR023753">
    <property type="entry name" value="FAD/NAD-binding_dom"/>
</dbReference>
<organism evidence="2 3">
    <name type="scientific">Chlorobaculum parvum (strain DSM 263 / NCIMB 8327)</name>
    <name type="common">Chlorobium vibrioforme subsp. thiosulfatophilum</name>
    <dbReference type="NCBI Taxonomy" id="517417"/>
    <lineage>
        <taxon>Bacteria</taxon>
        <taxon>Pseudomonadati</taxon>
        <taxon>Chlorobiota</taxon>
        <taxon>Chlorobiia</taxon>
        <taxon>Chlorobiales</taxon>
        <taxon>Chlorobiaceae</taxon>
        <taxon>Chlorobaculum</taxon>
    </lineage>
</organism>
<dbReference type="Pfam" id="PF07992">
    <property type="entry name" value="Pyr_redox_2"/>
    <property type="match status" value="1"/>
</dbReference>
<dbReference type="InterPro" id="IPR036010">
    <property type="entry name" value="2Fe-2S_ferredoxin-like_sf"/>
</dbReference>
<dbReference type="SUPFAM" id="SSF54292">
    <property type="entry name" value="2Fe-2S ferredoxin-like"/>
    <property type="match status" value="1"/>
</dbReference>
<keyword evidence="3" id="KW-1185">Reference proteome</keyword>
<dbReference type="NCBIfam" id="NF009454">
    <property type="entry name" value="PRK12814.1"/>
    <property type="match status" value="1"/>
</dbReference>
<dbReference type="InterPro" id="IPR036188">
    <property type="entry name" value="FAD/NAD-bd_sf"/>
</dbReference>
<dbReference type="GO" id="GO:0016491">
    <property type="term" value="F:oxidoreductase activity"/>
    <property type="evidence" value="ECO:0007669"/>
    <property type="project" value="InterPro"/>
</dbReference>
<accession>B3QQE1</accession>
<dbReference type="Pfam" id="PF14691">
    <property type="entry name" value="Fer4_20"/>
    <property type="match status" value="1"/>
</dbReference>
<dbReference type="EMBL" id="CP001099">
    <property type="protein sequence ID" value="ACF12144.1"/>
    <property type="molecule type" value="Genomic_DNA"/>
</dbReference>
<dbReference type="Proteomes" id="UP000008811">
    <property type="component" value="Chromosome"/>
</dbReference>
<feature type="domain" description="2Fe-2S ferredoxin-type" evidence="1">
    <location>
        <begin position="6"/>
        <end position="84"/>
    </location>
</feature>
<dbReference type="AlphaFoldDB" id="B3QQE1"/>
<evidence type="ECO:0000259" key="1">
    <source>
        <dbReference type="PROSITE" id="PS51085"/>
    </source>
</evidence>
<dbReference type="eggNOG" id="COG1034">
    <property type="taxonomic scope" value="Bacteria"/>
</dbReference>
<evidence type="ECO:0000313" key="2">
    <source>
        <dbReference type="EMBL" id="ACF12144.1"/>
    </source>
</evidence>
<dbReference type="eggNOG" id="COG0493">
    <property type="taxonomic scope" value="Bacteria"/>
</dbReference>
<dbReference type="SUPFAM" id="SSF51971">
    <property type="entry name" value="Nucleotide-binding domain"/>
    <property type="match status" value="1"/>
</dbReference>
<dbReference type="PRINTS" id="PR00419">
    <property type="entry name" value="ADXRDTASE"/>
</dbReference>
<name>B3QQE1_CHLP8</name>
<reference evidence="2" key="1">
    <citation type="submission" date="2008-06" db="EMBL/GenBank/DDBJ databases">
        <title>Complete sequence of Chlorobaculum parvum NCIB 8327.</title>
        <authorList>
            <consortium name="US DOE Joint Genome Institute"/>
            <person name="Lucas S."/>
            <person name="Copeland A."/>
            <person name="Lapidus A."/>
            <person name="Glavina del Rio T."/>
            <person name="Dalin E."/>
            <person name="Tice H."/>
            <person name="Bruce D."/>
            <person name="Goodwin L."/>
            <person name="Pitluck S."/>
            <person name="Schmutz J."/>
            <person name="Larimer F."/>
            <person name="Land M."/>
            <person name="Hauser L."/>
            <person name="Kyrpides N."/>
            <person name="Mikhailova N."/>
            <person name="Zhao F."/>
            <person name="Li T."/>
            <person name="Liu Z."/>
            <person name="Overmann J."/>
            <person name="Bryant D.A."/>
            <person name="Richardson P."/>
        </authorList>
    </citation>
    <scope>NUCLEOTIDE SEQUENCE [LARGE SCALE GENOMIC DNA]</scope>
    <source>
        <strain evidence="2">NCIB 8327</strain>
    </source>
</reference>
<dbReference type="InterPro" id="IPR028261">
    <property type="entry name" value="DPD_II"/>
</dbReference>
<dbReference type="GO" id="GO:0051536">
    <property type="term" value="F:iron-sulfur cluster binding"/>
    <property type="evidence" value="ECO:0007669"/>
    <property type="project" value="InterPro"/>
</dbReference>
<dbReference type="InterPro" id="IPR001041">
    <property type="entry name" value="2Fe-2S_ferredoxin-type"/>
</dbReference>
<protein>
    <submittedName>
        <fullName evidence="2">Ferredoxin</fullName>
    </submittedName>
</protein>
<dbReference type="Pfam" id="PF13510">
    <property type="entry name" value="Fer2_4"/>
    <property type="match status" value="1"/>
</dbReference>